<sequence length="134" mass="15398">MCNAWWDEPRRDWPRGARRALLRSQEPTTSYRPGSEWTLLKGHDGQTALVVGLLTHPFQVDHFPMLACVRTRLRSTGPDGWLGTRRLANDERCLERQQLSDCPRETGHTTGPDRGARKTHFSAVLEGFQRGYFH</sequence>
<organism evidence="2 3">
    <name type="scientific">Purpureocillium lilacinum</name>
    <name type="common">Paecilomyces lilacinus</name>
    <dbReference type="NCBI Taxonomy" id="33203"/>
    <lineage>
        <taxon>Eukaryota</taxon>
        <taxon>Fungi</taxon>
        <taxon>Dikarya</taxon>
        <taxon>Ascomycota</taxon>
        <taxon>Pezizomycotina</taxon>
        <taxon>Sordariomycetes</taxon>
        <taxon>Hypocreomycetidae</taxon>
        <taxon>Hypocreales</taxon>
        <taxon>Ophiocordycipitaceae</taxon>
        <taxon>Purpureocillium</taxon>
    </lineage>
</organism>
<dbReference type="Proteomes" id="UP000078340">
    <property type="component" value="Unassembled WGS sequence"/>
</dbReference>
<comment type="caution">
    <text evidence="2">The sequence shown here is derived from an EMBL/GenBank/DDBJ whole genome shotgun (WGS) entry which is preliminary data.</text>
</comment>
<dbReference type="AlphaFoldDB" id="A0A179HNR7"/>
<accession>A0A179HNR7</accession>
<gene>
    <name evidence="1" type="ORF">VFPBJ_04173</name>
    <name evidence="2" type="ORF">VFPFJ_03384</name>
</gene>
<name>A0A179HNR7_PURLI</name>
<protein>
    <submittedName>
        <fullName evidence="2">Uncharacterized protein</fullName>
    </submittedName>
</protein>
<reference evidence="2 3" key="1">
    <citation type="submission" date="2016-02" db="EMBL/GenBank/DDBJ databases">
        <title>Biosynthesis of antibiotic leucinostatins and their inhibition on Phytophthora in bio-control Purpureocillium lilacinum.</title>
        <authorList>
            <person name="Wang G."/>
            <person name="Liu Z."/>
            <person name="Lin R."/>
            <person name="Li E."/>
            <person name="Mao Z."/>
            <person name="Ling J."/>
            <person name="Yin W."/>
            <person name="Xie B."/>
        </authorList>
    </citation>
    <scope>NUCLEOTIDE SEQUENCE [LARGE SCALE GENOMIC DNA]</scope>
    <source>
        <strain evidence="1">PLBJ-1</strain>
        <strain evidence="2">PLFJ-1</strain>
    </source>
</reference>
<evidence type="ECO:0000313" key="3">
    <source>
        <dbReference type="Proteomes" id="UP000078340"/>
    </source>
</evidence>
<dbReference type="EMBL" id="LSBI01000003">
    <property type="protein sequence ID" value="OAQ91644.1"/>
    <property type="molecule type" value="Genomic_DNA"/>
</dbReference>
<proteinExistence type="predicted"/>
<evidence type="ECO:0000313" key="1">
    <source>
        <dbReference type="EMBL" id="OAQ81589.1"/>
    </source>
</evidence>
<dbReference type="Proteomes" id="UP000078240">
    <property type="component" value="Unassembled WGS sequence"/>
</dbReference>
<dbReference type="EMBL" id="LSBH01000003">
    <property type="protein sequence ID" value="OAQ81589.1"/>
    <property type="molecule type" value="Genomic_DNA"/>
</dbReference>
<evidence type="ECO:0000313" key="2">
    <source>
        <dbReference type="EMBL" id="OAQ91644.1"/>
    </source>
</evidence>